<evidence type="ECO:0000313" key="2">
    <source>
        <dbReference type="EMBL" id="PAQ11447.1"/>
    </source>
</evidence>
<name>A0A271LUI6_9HYPH</name>
<comment type="caution">
    <text evidence="2">The sequence shown here is derived from an EMBL/GenBank/DDBJ whole genome shotgun (WGS) entry which is preliminary data.</text>
</comment>
<accession>A0A271LUI6</accession>
<evidence type="ECO:0000313" key="3">
    <source>
        <dbReference type="Proteomes" id="UP000216442"/>
    </source>
</evidence>
<dbReference type="Proteomes" id="UP000216442">
    <property type="component" value="Unassembled WGS sequence"/>
</dbReference>
<gene>
    <name evidence="2" type="ORF">CIT26_05550</name>
</gene>
<sequence>MRGVPTWHQQRSGQHPSTVLALRANPPSPTKRALHGGRRKKAPSVSSGVELEQHDVAVLDDIFLAFVARLAGLLGRHFAA</sequence>
<feature type="compositionally biased region" description="Polar residues" evidence="1">
    <location>
        <begin position="7"/>
        <end position="17"/>
    </location>
</feature>
<dbReference type="AlphaFoldDB" id="A0A271LUI6"/>
<reference evidence="2 3" key="1">
    <citation type="submission" date="2017-08" db="EMBL/GenBank/DDBJ databases">
        <title>Mesorhizobium wenxinae sp. nov., a novel rhizobial species isolated from root nodules of chickpea (Cicer arietinum L.).</title>
        <authorList>
            <person name="Zhang J."/>
        </authorList>
    </citation>
    <scope>NUCLEOTIDE SEQUENCE [LARGE SCALE GENOMIC DNA]</scope>
    <source>
        <strain evidence="2 3">SDW018</strain>
    </source>
</reference>
<feature type="region of interest" description="Disordered" evidence="1">
    <location>
        <begin position="1"/>
        <end position="47"/>
    </location>
</feature>
<feature type="compositionally biased region" description="Basic residues" evidence="1">
    <location>
        <begin position="32"/>
        <end position="42"/>
    </location>
</feature>
<keyword evidence="3" id="KW-1185">Reference proteome</keyword>
<proteinExistence type="predicted"/>
<protein>
    <submittedName>
        <fullName evidence="2">Uncharacterized protein</fullName>
    </submittedName>
</protein>
<dbReference type="EMBL" id="NPKJ01000019">
    <property type="protein sequence ID" value="PAQ11447.1"/>
    <property type="molecule type" value="Genomic_DNA"/>
</dbReference>
<organism evidence="2 3">
    <name type="scientific">Mesorhizobium temperatum</name>
    <dbReference type="NCBI Taxonomy" id="241416"/>
    <lineage>
        <taxon>Bacteria</taxon>
        <taxon>Pseudomonadati</taxon>
        <taxon>Pseudomonadota</taxon>
        <taxon>Alphaproteobacteria</taxon>
        <taxon>Hyphomicrobiales</taxon>
        <taxon>Phyllobacteriaceae</taxon>
        <taxon>Mesorhizobium</taxon>
    </lineage>
</organism>
<evidence type="ECO:0000256" key="1">
    <source>
        <dbReference type="SAM" id="MobiDB-lite"/>
    </source>
</evidence>